<proteinExistence type="predicted"/>
<accession>A0A8J5TD88</accession>
<gene>
    <name evidence="1" type="ORF">GUJ93_ZPchr0015g6850</name>
</gene>
<protein>
    <submittedName>
        <fullName evidence="1">Uncharacterized protein</fullName>
    </submittedName>
</protein>
<reference evidence="1" key="1">
    <citation type="journal article" date="2021" name="bioRxiv">
        <title>Whole Genome Assembly and Annotation of Northern Wild Rice, Zizania palustris L., Supports a Whole Genome Duplication in the Zizania Genus.</title>
        <authorList>
            <person name="Haas M."/>
            <person name="Kono T."/>
            <person name="Macchietto M."/>
            <person name="Millas R."/>
            <person name="McGilp L."/>
            <person name="Shao M."/>
            <person name="Duquette J."/>
            <person name="Hirsch C.N."/>
            <person name="Kimball J."/>
        </authorList>
    </citation>
    <scope>NUCLEOTIDE SEQUENCE</scope>
    <source>
        <tissue evidence="1">Fresh leaf tissue</tissue>
    </source>
</reference>
<keyword evidence="2" id="KW-1185">Reference proteome</keyword>
<name>A0A8J5TD88_ZIZPA</name>
<dbReference type="Proteomes" id="UP000729402">
    <property type="component" value="Unassembled WGS sequence"/>
</dbReference>
<sequence>MGSCLIKDLLLELFSARTSEATDRFIAGEPGSSGRLDARGAGSSVTVAAKGSGSVLGSRCARYSEWSYFGVGWIKSSVEARNSKCAPEGDIRRCPTKVSEVEVHRRHGPGGKTSLLTSEALIEARASIVSLTLAKSVSVCLDLRVRSPAPVAAAKYLVEVLSRVSTLAKGEIKAKRQSTYNQQYQLFVQAPGESIEAMFSRFDAIVGNLRSNGTLAYNDHDRAIKLLYALDRSIWEVKISSIEESAGYDTLTCDELFSKLKSTEIAKASLAVHRSSLPQPLALVSSTSRGTTSEPSTSGTCVLADGFALSSLVSVTKE</sequence>
<evidence type="ECO:0000313" key="1">
    <source>
        <dbReference type="EMBL" id="KAG8083377.1"/>
    </source>
</evidence>
<dbReference type="OrthoDB" id="696017at2759"/>
<organism evidence="1 2">
    <name type="scientific">Zizania palustris</name>
    <name type="common">Northern wild rice</name>
    <dbReference type="NCBI Taxonomy" id="103762"/>
    <lineage>
        <taxon>Eukaryota</taxon>
        <taxon>Viridiplantae</taxon>
        <taxon>Streptophyta</taxon>
        <taxon>Embryophyta</taxon>
        <taxon>Tracheophyta</taxon>
        <taxon>Spermatophyta</taxon>
        <taxon>Magnoliopsida</taxon>
        <taxon>Liliopsida</taxon>
        <taxon>Poales</taxon>
        <taxon>Poaceae</taxon>
        <taxon>BOP clade</taxon>
        <taxon>Oryzoideae</taxon>
        <taxon>Oryzeae</taxon>
        <taxon>Zizaniinae</taxon>
        <taxon>Zizania</taxon>
    </lineage>
</organism>
<evidence type="ECO:0000313" key="2">
    <source>
        <dbReference type="Proteomes" id="UP000729402"/>
    </source>
</evidence>
<comment type="caution">
    <text evidence="1">The sequence shown here is derived from an EMBL/GenBank/DDBJ whole genome shotgun (WGS) entry which is preliminary data.</text>
</comment>
<dbReference type="EMBL" id="JAAALK010000085">
    <property type="protein sequence ID" value="KAG8083377.1"/>
    <property type="molecule type" value="Genomic_DNA"/>
</dbReference>
<reference evidence="1" key="2">
    <citation type="submission" date="2021-02" db="EMBL/GenBank/DDBJ databases">
        <authorList>
            <person name="Kimball J.A."/>
            <person name="Haas M.W."/>
            <person name="Macchietto M."/>
            <person name="Kono T."/>
            <person name="Duquette J."/>
            <person name="Shao M."/>
        </authorList>
    </citation>
    <scope>NUCLEOTIDE SEQUENCE</scope>
    <source>
        <tissue evidence="1">Fresh leaf tissue</tissue>
    </source>
</reference>
<dbReference type="AlphaFoldDB" id="A0A8J5TD88"/>